<organism evidence="1">
    <name type="scientific">Candidatus Kentrum sp. FW</name>
    <dbReference type="NCBI Taxonomy" id="2126338"/>
    <lineage>
        <taxon>Bacteria</taxon>
        <taxon>Pseudomonadati</taxon>
        <taxon>Pseudomonadota</taxon>
        <taxon>Gammaproteobacteria</taxon>
        <taxon>Candidatus Kentrum</taxon>
    </lineage>
</organism>
<sequence>MVQNSFEKGLVIRGRFGTGTGRDGDHILISPAFIVTEAGCDELVKMLESAIGKVARSLG</sequence>
<accession>A0A450SFR3</accession>
<proteinExistence type="predicted"/>
<dbReference type="InterPro" id="IPR015422">
    <property type="entry name" value="PyrdxlP-dep_Trfase_small"/>
</dbReference>
<evidence type="ECO:0000313" key="1">
    <source>
        <dbReference type="EMBL" id="VFJ51761.1"/>
    </source>
</evidence>
<dbReference type="EMBL" id="CAADFD010000010">
    <property type="protein sequence ID" value="VFJ51761.1"/>
    <property type="molecule type" value="Genomic_DNA"/>
</dbReference>
<gene>
    <name evidence="1" type="ORF">BECKFW1821B_GA0114236_101018</name>
</gene>
<name>A0A450SFR3_9GAMM</name>
<dbReference type="Gene3D" id="3.90.1150.10">
    <property type="entry name" value="Aspartate Aminotransferase, domain 1"/>
    <property type="match status" value="1"/>
</dbReference>
<reference evidence="1" key="1">
    <citation type="submission" date="2019-02" db="EMBL/GenBank/DDBJ databases">
        <authorList>
            <person name="Gruber-Vodicka R. H."/>
            <person name="Seah K. B. B."/>
        </authorList>
    </citation>
    <scope>NUCLEOTIDE SEQUENCE</scope>
    <source>
        <strain evidence="1">BECK_BZ106</strain>
    </source>
</reference>
<dbReference type="AlphaFoldDB" id="A0A450SFR3"/>
<protein>
    <submittedName>
        <fullName evidence="1">Uncharacterized protein</fullName>
    </submittedName>
</protein>